<dbReference type="Pfam" id="PF00646">
    <property type="entry name" value="F-box"/>
    <property type="match status" value="1"/>
</dbReference>
<organism evidence="2 3">
    <name type="scientific">Helicocarpus griseus UAMH5409</name>
    <dbReference type="NCBI Taxonomy" id="1447875"/>
    <lineage>
        <taxon>Eukaryota</taxon>
        <taxon>Fungi</taxon>
        <taxon>Dikarya</taxon>
        <taxon>Ascomycota</taxon>
        <taxon>Pezizomycotina</taxon>
        <taxon>Eurotiomycetes</taxon>
        <taxon>Eurotiomycetidae</taxon>
        <taxon>Onygenales</taxon>
        <taxon>Ajellomycetaceae</taxon>
        <taxon>Helicocarpus</taxon>
    </lineage>
</organism>
<dbReference type="InterPro" id="IPR001810">
    <property type="entry name" value="F-box_dom"/>
</dbReference>
<dbReference type="STRING" id="1447875.A0A2B7XWL7"/>
<reference evidence="2 3" key="1">
    <citation type="submission" date="2017-10" db="EMBL/GenBank/DDBJ databases">
        <title>Comparative genomics in systemic dimorphic fungi from Ajellomycetaceae.</title>
        <authorList>
            <person name="Munoz J.F."/>
            <person name="Mcewen J.G."/>
            <person name="Clay O.K."/>
            <person name="Cuomo C.A."/>
        </authorList>
    </citation>
    <scope>NUCLEOTIDE SEQUENCE [LARGE SCALE GENOMIC DNA]</scope>
    <source>
        <strain evidence="2 3">UAMH5409</strain>
    </source>
</reference>
<evidence type="ECO:0000313" key="3">
    <source>
        <dbReference type="Proteomes" id="UP000223968"/>
    </source>
</evidence>
<dbReference type="SUPFAM" id="SSF81383">
    <property type="entry name" value="F-box domain"/>
    <property type="match status" value="1"/>
</dbReference>
<feature type="domain" description="F-box" evidence="1">
    <location>
        <begin position="67"/>
        <end position="122"/>
    </location>
</feature>
<dbReference type="OrthoDB" id="5295250at2759"/>
<dbReference type="Proteomes" id="UP000223968">
    <property type="component" value="Unassembled WGS sequence"/>
</dbReference>
<protein>
    <recommendedName>
        <fullName evidence="1">F-box domain-containing protein</fullName>
    </recommendedName>
</protein>
<dbReference type="Gene3D" id="1.20.1280.50">
    <property type="match status" value="1"/>
</dbReference>
<gene>
    <name evidence="2" type="ORF">AJ79_03589</name>
</gene>
<evidence type="ECO:0000259" key="1">
    <source>
        <dbReference type="PROSITE" id="PS50181"/>
    </source>
</evidence>
<dbReference type="CDD" id="cd09917">
    <property type="entry name" value="F-box_SF"/>
    <property type="match status" value="1"/>
</dbReference>
<name>A0A2B7XWL7_9EURO</name>
<evidence type="ECO:0000313" key="2">
    <source>
        <dbReference type="EMBL" id="PGH13596.1"/>
    </source>
</evidence>
<dbReference type="InterPro" id="IPR036047">
    <property type="entry name" value="F-box-like_dom_sf"/>
</dbReference>
<proteinExistence type="predicted"/>
<dbReference type="AlphaFoldDB" id="A0A2B7XWL7"/>
<dbReference type="EMBL" id="PDNB01000044">
    <property type="protein sequence ID" value="PGH13596.1"/>
    <property type="molecule type" value="Genomic_DNA"/>
</dbReference>
<sequence>MLWELSDTAGASSDPMDLATPVNAFLHAYRALPSSDARQQLLETLITQLNTEDCPLVNSLSYARLHVDFLDRLPTELAAEVASYLPLWDIFLYRSVSKRWKEVLSSPLVCSRSFYAYFYQHLDTLDPAWQIPFRRTAKCRRALLTGKPYSKAFIPIDDENLEIIPHRDNNIVLRPSMETIQLFSLVDGPIATFQTENRESIDMAFISETAVAALTLTGYCYVWNYKSGQNGGFRLPSLGPFHDTVFLDEDVVVLWSRTLIIWDLKSRQAREIKRDFRPMDIFLNAKEGLLVLIDLVDARGMLINGHINRGPLTESERDFSGIVGTRYLLQGTAPVLFDRITYFMAPPNQPTLWKGRADSYSTKDLCIVDIEQSTSKEDRDPCVESGRRRYMMFISHPQTLLRNPSIRIYRDLHSPPPFDSAIIDVALVGACPDVMYFYMDTGDIDILDYSGGTRTRSETWVIEQCMGATERGTSSHSFGDSKFCGIRTEHGIHIWCFDEDIALANEVQDYRRIRSYTAQKRSGIRKEVQRVRTSSPPNRNVHENWEVKI</sequence>
<comment type="caution">
    <text evidence="2">The sequence shown here is derived from an EMBL/GenBank/DDBJ whole genome shotgun (WGS) entry which is preliminary data.</text>
</comment>
<dbReference type="PROSITE" id="PS50181">
    <property type="entry name" value="FBOX"/>
    <property type="match status" value="1"/>
</dbReference>
<dbReference type="SMART" id="SM00256">
    <property type="entry name" value="FBOX"/>
    <property type="match status" value="1"/>
</dbReference>
<keyword evidence="3" id="KW-1185">Reference proteome</keyword>
<accession>A0A2B7XWL7</accession>